<name>A0A917ID83_9HYPH</name>
<reference evidence="15" key="1">
    <citation type="journal article" date="2014" name="Int. J. Syst. Evol. Microbiol.">
        <title>Complete genome sequence of Corynebacterium casei LMG S-19264T (=DSM 44701T), isolated from a smear-ripened cheese.</title>
        <authorList>
            <consortium name="US DOE Joint Genome Institute (JGI-PGF)"/>
            <person name="Walter F."/>
            <person name="Albersmeier A."/>
            <person name="Kalinowski J."/>
            <person name="Ruckert C."/>
        </authorList>
    </citation>
    <scope>NUCLEOTIDE SEQUENCE</scope>
    <source>
        <strain evidence="15">CGMCC 1.12214</strain>
    </source>
</reference>
<dbReference type="AlphaFoldDB" id="A0A917ID83"/>
<feature type="transmembrane region" description="Helical" evidence="12">
    <location>
        <begin position="20"/>
        <end position="37"/>
    </location>
</feature>
<evidence type="ECO:0000256" key="5">
    <source>
        <dbReference type="ARBA" id="ARBA00022597"/>
    </source>
</evidence>
<keyword evidence="3" id="KW-0813">Transport</keyword>
<dbReference type="PROSITE" id="PS00211">
    <property type="entry name" value="ABC_TRANSPORTER_1"/>
    <property type="match status" value="1"/>
</dbReference>
<evidence type="ECO:0000256" key="2">
    <source>
        <dbReference type="ARBA" id="ARBA00005417"/>
    </source>
</evidence>
<evidence type="ECO:0000256" key="1">
    <source>
        <dbReference type="ARBA" id="ARBA00004651"/>
    </source>
</evidence>
<keyword evidence="10 12" id="KW-0472">Membrane</keyword>
<keyword evidence="7" id="KW-0547">Nucleotide-binding</keyword>
<dbReference type="GO" id="GO:0005524">
    <property type="term" value="F:ATP binding"/>
    <property type="evidence" value="ECO:0007669"/>
    <property type="project" value="UniProtKB-KW"/>
</dbReference>
<evidence type="ECO:0000313" key="15">
    <source>
        <dbReference type="EMBL" id="GGH33229.1"/>
    </source>
</evidence>
<dbReference type="SUPFAM" id="SSF52540">
    <property type="entry name" value="P-loop containing nucleoside triphosphate hydrolases"/>
    <property type="match status" value="1"/>
</dbReference>
<evidence type="ECO:0000256" key="11">
    <source>
        <dbReference type="SAM" id="MobiDB-lite"/>
    </source>
</evidence>
<dbReference type="RefSeq" id="WP_188520111.1">
    <property type="nucleotide sequence ID" value="NZ_BMES01000003.1"/>
</dbReference>
<dbReference type="CDD" id="cd18562">
    <property type="entry name" value="ABC_6TM_NdvA_beta-glucan_exporter_like"/>
    <property type="match status" value="1"/>
</dbReference>
<dbReference type="InterPro" id="IPR017871">
    <property type="entry name" value="ABC_transporter-like_CS"/>
</dbReference>
<feature type="region of interest" description="Disordered" evidence="11">
    <location>
        <begin position="585"/>
        <end position="611"/>
    </location>
</feature>
<evidence type="ECO:0000256" key="3">
    <source>
        <dbReference type="ARBA" id="ARBA00022448"/>
    </source>
</evidence>
<keyword evidence="9 12" id="KW-1133">Transmembrane helix</keyword>
<proteinExistence type="inferred from homology"/>
<dbReference type="InterPro" id="IPR036640">
    <property type="entry name" value="ABC1_TM_sf"/>
</dbReference>
<dbReference type="EMBL" id="BMES01000003">
    <property type="protein sequence ID" value="GGH33229.1"/>
    <property type="molecule type" value="Genomic_DNA"/>
</dbReference>
<dbReference type="Gene3D" id="3.40.50.300">
    <property type="entry name" value="P-loop containing nucleotide triphosphate hydrolases"/>
    <property type="match status" value="1"/>
</dbReference>
<sequence length="611" mass="65787">MSTFRLYVRVLQQLGPEARLGVLLALANVGLAVAQFAEPLLFGKIIDLLSHAQAVKVAPSWGELAPVIAAWVGFGLFTIAGGVLVALHADRIAHRRRLAVMANFFEHVLTLPLSFHTATHSGRVLKVMLDGAGGMQGLLLSFFREHFASFVTLVVLLPLSLFINWRLGLLLVILMVVFTILTTSVLRKTETMQGSVERYNSSLAEHASDALGNVPVIQSFTRIEHETRAMRDLTDQLLKAQIPVLSWWALAAVATRASATLTILGIFLLGTYLNLQGLATVGQIVAFMSLATMLISRMEQVVTFINALFLQVPKLQEFFDVLDTTPAVRDAPGAPDLGRATGLVEFQDVSFSYDGKRSAVTDVSFAVRPGETVALVGATGSGKSTTLGLLHRAFDPQSGHIRIDGRDIRDVSLTSLRRNIGVVFQEPMLFAREIDENLRVGRPDATDAEITLALERAQAAEFIQRLPAGVDTMVGERGRSLSGGERQRISIARALLKDPPILILDEATSALDAGTEAKLQIALEEVMAGRTTFVIAHRLATIRSADRILVFDHGRIVETGSFDQLVAAGGRFAALAKAQFMDEGPKPTANAPAALPAGTSAPAGTEIPSGK</sequence>
<reference evidence="15" key="2">
    <citation type="submission" date="2020-09" db="EMBL/GenBank/DDBJ databases">
        <authorList>
            <person name="Sun Q."/>
            <person name="Zhou Y."/>
        </authorList>
    </citation>
    <scope>NUCLEOTIDE SEQUENCE</scope>
    <source>
        <strain evidence="15">CGMCC 1.12214</strain>
    </source>
</reference>
<dbReference type="GO" id="GO:0005886">
    <property type="term" value="C:plasma membrane"/>
    <property type="evidence" value="ECO:0007669"/>
    <property type="project" value="UniProtKB-SubCell"/>
</dbReference>
<dbReference type="GO" id="GO:0015421">
    <property type="term" value="F:ABC-type oligopeptide transporter activity"/>
    <property type="evidence" value="ECO:0007669"/>
    <property type="project" value="TreeGrafter"/>
</dbReference>
<evidence type="ECO:0000259" key="13">
    <source>
        <dbReference type="PROSITE" id="PS50893"/>
    </source>
</evidence>
<dbReference type="NCBIfam" id="NF010178">
    <property type="entry name" value="PRK13657.1"/>
    <property type="match status" value="1"/>
</dbReference>
<accession>A0A917ID83</accession>
<dbReference type="Pfam" id="PF00664">
    <property type="entry name" value="ABC_membrane"/>
    <property type="match status" value="1"/>
</dbReference>
<dbReference type="FunFam" id="3.40.50.300:FF:000221">
    <property type="entry name" value="Multidrug ABC transporter ATP-binding protein"/>
    <property type="match status" value="1"/>
</dbReference>
<feature type="transmembrane region" description="Helical" evidence="12">
    <location>
        <begin position="68"/>
        <end position="87"/>
    </location>
</feature>
<organism evidence="15 16">
    <name type="scientific">Alsobacter metallidurans</name>
    <dbReference type="NCBI Taxonomy" id="340221"/>
    <lineage>
        <taxon>Bacteria</taxon>
        <taxon>Pseudomonadati</taxon>
        <taxon>Pseudomonadota</taxon>
        <taxon>Alphaproteobacteria</taxon>
        <taxon>Hyphomicrobiales</taxon>
        <taxon>Alsobacteraceae</taxon>
        <taxon>Alsobacter</taxon>
    </lineage>
</organism>
<evidence type="ECO:0000259" key="14">
    <source>
        <dbReference type="PROSITE" id="PS50929"/>
    </source>
</evidence>
<dbReference type="InterPro" id="IPR039421">
    <property type="entry name" value="Type_1_exporter"/>
</dbReference>
<feature type="domain" description="ABC transporter" evidence="13">
    <location>
        <begin position="344"/>
        <end position="578"/>
    </location>
</feature>
<evidence type="ECO:0000256" key="12">
    <source>
        <dbReference type="SAM" id="Phobius"/>
    </source>
</evidence>
<dbReference type="SUPFAM" id="SSF90123">
    <property type="entry name" value="ABC transporter transmembrane region"/>
    <property type="match status" value="1"/>
</dbReference>
<evidence type="ECO:0000256" key="7">
    <source>
        <dbReference type="ARBA" id="ARBA00022741"/>
    </source>
</evidence>
<evidence type="ECO:0000256" key="8">
    <source>
        <dbReference type="ARBA" id="ARBA00022840"/>
    </source>
</evidence>
<feature type="transmembrane region" description="Helical" evidence="12">
    <location>
        <begin position="146"/>
        <end position="163"/>
    </location>
</feature>
<evidence type="ECO:0000256" key="4">
    <source>
        <dbReference type="ARBA" id="ARBA00022475"/>
    </source>
</evidence>
<dbReference type="GO" id="GO:0016887">
    <property type="term" value="F:ATP hydrolysis activity"/>
    <property type="evidence" value="ECO:0007669"/>
    <property type="project" value="InterPro"/>
</dbReference>
<comment type="caution">
    <text evidence="15">The sequence shown here is derived from an EMBL/GenBank/DDBJ whole genome shotgun (WGS) entry which is preliminary data.</text>
</comment>
<dbReference type="Gene3D" id="1.20.1560.10">
    <property type="entry name" value="ABC transporter type 1, transmembrane domain"/>
    <property type="match status" value="1"/>
</dbReference>
<protein>
    <submittedName>
        <fullName evidence="15">Beta-(1--&gt;2)glucan export ATP-binding/permease protein NdvA</fullName>
    </submittedName>
</protein>
<evidence type="ECO:0000256" key="9">
    <source>
        <dbReference type="ARBA" id="ARBA00022989"/>
    </source>
</evidence>
<dbReference type="PROSITE" id="PS50929">
    <property type="entry name" value="ABC_TM1F"/>
    <property type="match status" value="1"/>
</dbReference>
<comment type="subcellular location">
    <subcellularLocation>
        <location evidence="1">Cell membrane</location>
        <topology evidence="1">Multi-pass membrane protein</topology>
    </subcellularLocation>
</comment>
<keyword evidence="16" id="KW-1185">Reference proteome</keyword>
<dbReference type="PANTHER" id="PTHR43394">
    <property type="entry name" value="ATP-DEPENDENT PERMEASE MDL1, MITOCHONDRIAL"/>
    <property type="match status" value="1"/>
</dbReference>
<dbReference type="SMART" id="SM00382">
    <property type="entry name" value="AAA"/>
    <property type="match status" value="1"/>
</dbReference>
<keyword evidence="8 15" id="KW-0067">ATP-binding</keyword>
<dbReference type="PANTHER" id="PTHR43394:SF1">
    <property type="entry name" value="ATP-BINDING CASSETTE SUB-FAMILY B MEMBER 10, MITOCHONDRIAL"/>
    <property type="match status" value="1"/>
</dbReference>
<comment type="similarity">
    <text evidence="2">Belongs to the ABC transporter superfamily.</text>
</comment>
<feature type="transmembrane region" description="Helical" evidence="12">
    <location>
        <begin position="169"/>
        <end position="186"/>
    </location>
</feature>
<evidence type="ECO:0000313" key="16">
    <source>
        <dbReference type="Proteomes" id="UP000603912"/>
    </source>
</evidence>
<dbReference type="Proteomes" id="UP000603912">
    <property type="component" value="Unassembled WGS sequence"/>
</dbReference>
<dbReference type="PROSITE" id="PS50893">
    <property type="entry name" value="ABC_TRANSPORTER_2"/>
    <property type="match status" value="1"/>
</dbReference>
<keyword evidence="6 12" id="KW-0812">Transmembrane</keyword>
<feature type="domain" description="ABC transmembrane type-1" evidence="14">
    <location>
        <begin position="22"/>
        <end position="308"/>
    </location>
</feature>
<evidence type="ECO:0000256" key="10">
    <source>
        <dbReference type="ARBA" id="ARBA00023136"/>
    </source>
</evidence>
<dbReference type="InterPro" id="IPR003439">
    <property type="entry name" value="ABC_transporter-like_ATP-bd"/>
</dbReference>
<evidence type="ECO:0000256" key="6">
    <source>
        <dbReference type="ARBA" id="ARBA00022692"/>
    </source>
</evidence>
<gene>
    <name evidence="15" type="primary">ndvA</name>
    <name evidence="15" type="ORF">GCM10007036_45680</name>
</gene>
<dbReference type="Pfam" id="PF00005">
    <property type="entry name" value="ABC_tran"/>
    <property type="match status" value="1"/>
</dbReference>
<dbReference type="InterPro" id="IPR027417">
    <property type="entry name" value="P-loop_NTPase"/>
</dbReference>
<dbReference type="InterPro" id="IPR011527">
    <property type="entry name" value="ABC1_TM_dom"/>
</dbReference>
<dbReference type="InterPro" id="IPR003593">
    <property type="entry name" value="AAA+_ATPase"/>
</dbReference>
<keyword evidence="5" id="KW-0762">Sugar transport</keyword>
<keyword evidence="4" id="KW-1003">Cell membrane</keyword>